<dbReference type="SUPFAM" id="SSF55073">
    <property type="entry name" value="Nucleotide cyclase"/>
    <property type="match status" value="1"/>
</dbReference>
<sequence length="277" mass="29668">MIISGALAALCLSVAWDLQREARARMELRWGVVLAVPLLAGGLIFGLRAARALLSPGTIVAEVAADSGLNVAAAFGYLIIALVFQLTLVALVVTRGVVELRRSSRYDALTGLLNRRAMQAALEEQAQRSRRLGEPFSVLMLDADHFKTVNDVQGHAAGDRALQHLGTVLAAQMRDIDRVGRWGGEEFVVLLPGASLAQAREVAERLRERVQALPLRWQDRAVALTLSAGASQWSEAGDELSALLARADAALYRAKAAGRNRVEAEPAPGTPRVGLVS</sequence>
<proteinExistence type="predicted"/>
<keyword evidence="3" id="KW-1133">Transmembrane helix</keyword>
<organism evidence="5 6">
    <name type="scientific">Piscinibacter aquaticus</name>
    <dbReference type="NCBI Taxonomy" id="392597"/>
    <lineage>
        <taxon>Bacteria</taxon>
        <taxon>Pseudomonadati</taxon>
        <taxon>Pseudomonadota</taxon>
        <taxon>Betaproteobacteria</taxon>
        <taxon>Burkholderiales</taxon>
        <taxon>Sphaerotilaceae</taxon>
        <taxon>Piscinibacter</taxon>
    </lineage>
</organism>
<dbReference type="InterPro" id="IPR029787">
    <property type="entry name" value="Nucleotide_cyclase"/>
</dbReference>
<evidence type="ECO:0000259" key="4">
    <source>
        <dbReference type="PROSITE" id="PS50887"/>
    </source>
</evidence>
<evidence type="ECO:0000256" key="1">
    <source>
        <dbReference type="ARBA" id="ARBA00012528"/>
    </source>
</evidence>
<keyword evidence="3" id="KW-0472">Membrane</keyword>
<dbReference type="SMART" id="SM00267">
    <property type="entry name" value="GGDEF"/>
    <property type="match status" value="1"/>
</dbReference>
<dbReference type="FunFam" id="3.30.70.270:FF:000001">
    <property type="entry name" value="Diguanylate cyclase domain protein"/>
    <property type="match status" value="1"/>
</dbReference>
<evidence type="ECO:0000313" key="5">
    <source>
        <dbReference type="EMBL" id="TXC65297.1"/>
    </source>
</evidence>
<gene>
    <name evidence="5" type="ORF">FSC37_01770</name>
</gene>
<dbReference type="Proteomes" id="UP000321832">
    <property type="component" value="Unassembled WGS sequence"/>
</dbReference>
<comment type="catalytic activity">
    <reaction evidence="2">
        <text>2 GTP = 3',3'-c-di-GMP + 2 diphosphate</text>
        <dbReference type="Rhea" id="RHEA:24898"/>
        <dbReference type="ChEBI" id="CHEBI:33019"/>
        <dbReference type="ChEBI" id="CHEBI:37565"/>
        <dbReference type="ChEBI" id="CHEBI:58805"/>
        <dbReference type="EC" id="2.7.7.65"/>
    </reaction>
</comment>
<feature type="domain" description="GGDEF" evidence="4">
    <location>
        <begin position="134"/>
        <end position="267"/>
    </location>
</feature>
<dbReference type="CDD" id="cd01949">
    <property type="entry name" value="GGDEF"/>
    <property type="match status" value="1"/>
</dbReference>
<keyword evidence="6" id="KW-1185">Reference proteome</keyword>
<comment type="caution">
    <text evidence="5">The sequence shown here is derived from an EMBL/GenBank/DDBJ whole genome shotgun (WGS) entry which is preliminary data.</text>
</comment>
<dbReference type="PROSITE" id="PS50887">
    <property type="entry name" value="GGDEF"/>
    <property type="match status" value="1"/>
</dbReference>
<dbReference type="AlphaFoldDB" id="A0A5C6TXX0"/>
<keyword evidence="3" id="KW-0812">Transmembrane</keyword>
<dbReference type="Pfam" id="PF00990">
    <property type="entry name" value="GGDEF"/>
    <property type="match status" value="1"/>
</dbReference>
<dbReference type="EMBL" id="VOPW01000001">
    <property type="protein sequence ID" value="TXC65297.1"/>
    <property type="molecule type" value="Genomic_DNA"/>
</dbReference>
<dbReference type="PANTHER" id="PTHR45138">
    <property type="entry name" value="REGULATORY COMPONENTS OF SENSORY TRANSDUCTION SYSTEM"/>
    <property type="match status" value="1"/>
</dbReference>
<dbReference type="PANTHER" id="PTHR45138:SF9">
    <property type="entry name" value="DIGUANYLATE CYCLASE DGCM-RELATED"/>
    <property type="match status" value="1"/>
</dbReference>
<protein>
    <recommendedName>
        <fullName evidence="1">diguanylate cyclase</fullName>
        <ecNumber evidence="1">2.7.7.65</ecNumber>
    </recommendedName>
</protein>
<dbReference type="GO" id="GO:0005886">
    <property type="term" value="C:plasma membrane"/>
    <property type="evidence" value="ECO:0007669"/>
    <property type="project" value="TreeGrafter"/>
</dbReference>
<dbReference type="GO" id="GO:0052621">
    <property type="term" value="F:diguanylate cyclase activity"/>
    <property type="evidence" value="ECO:0007669"/>
    <property type="project" value="UniProtKB-EC"/>
</dbReference>
<dbReference type="GO" id="GO:1902201">
    <property type="term" value="P:negative regulation of bacterial-type flagellum-dependent cell motility"/>
    <property type="evidence" value="ECO:0007669"/>
    <property type="project" value="TreeGrafter"/>
</dbReference>
<dbReference type="InterPro" id="IPR000160">
    <property type="entry name" value="GGDEF_dom"/>
</dbReference>
<dbReference type="Gene3D" id="3.30.70.270">
    <property type="match status" value="1"/>
</dbReference>
<accession>A0A5C6TXX0</accession>
<dbReference type="InterPro" id="IPR043128">
    <property type="entry name" value="Rev_trsase/Diguanyl_cyclase"/>
</dbReference>
<dbReference type="InterPro" id="IPR050469">
    <property type="entry name" value="Diguanylate_Cyclase"/>
</dbReference>
<evidence type="ECO:0000256" key="2">
    <source>
        <dbReference type="ARBA" id="ARBA00034247"/>
    </source>
</evidence>
<evidence type="ECO:0000256" key="3">
    <source>
        <dbReference type="SAM" id="Phobius"/>
    </source>
</evidence>
<dbReference type="EC" id="2.7.7.65" evidence="1"/>
<feature type="transmembrane region" description="Helical" evidence="3">
    <location>
        <begin position="71"/>
        <end position="93"/>
    </location>
</feature>
<feature type="transmembrane region" description="Helical" evidence="3">
    <location>
        <begin position="30"/>
        <end position="50"/>
    </location>
</feature>
<name>A0A5C6TXX0_9BURK</name>
<dbReference type="GO" id="GO:0043709">
    <property type="term" value="P:cell adhesion involved in single-species biofilm formation"/>
    <property type="evidence" value="ECO:0007669"/>
    <property type="project" value="TreeGrafter"/>
</dbReference>
<evidence type="ECO:0000313" key="6">
    <source>
        <dbReference type="Proteomes" id="UP000321832"/>
    </source>
</evidence>
<reference evidence="5 6" key="1">
    <citation type="submission" date="2019-08" db="EMBL/GenBank/DDBJ databases">
        <authorList>
            <person name="Khan S.A."/>
            <person name="Jeon C.O."/>
            <person name="Jeong S.E."/>
        </authorList>
    </citation>
    <scope>NUCLEOTIDE SEQUENCE [LARGE SCALE GENOMIC DNA]</scope>
    <source>
        <strain evidence="6">IMCC1728</strain>
    </source>
</reference>
<dbReference type="NCBIfam" id="TIGR00254">
    <property type="entry name" value="GGDEF"/>
    <property type="match status" value="1"/>
</dbReference>